<dbReference type="GeneID" id="111100751"/>
<organism evidence="2 3">
    <name type="scientific">Crassostrea virginica</name>
    <name type="common">Eastern oyster</name>
    <dbReference type="NCBI Taxonomy" id="6565"/>
    <lineage>
        <taxon>Eukaryota</taxon>
        <taxon>Metazoa</taxon>
        <taxon>Spiralia</taxon>
        <taxon>Lophotrochozoa</taxon>
        <taxon>Mollusca</taxon>
        <taxon>Bivalvia</taxon>
        <taxon>Autobranchia</taxon>
        <taxon>Pteriomorphia</taxon>
        <taxon>Ostreida</taxon>
        <taxon>Ostreoidea</taxon>
        <taxon>Ostreidae</taxon>
        <taxon>Crassostrea</taxon>
    </lineage>
</organism>
<feature type="signal peptide" evidence="1">
    <location>
        <begin position="1"/>
        <end position="30"/>
    </location>
</feature>
<accession>A0A8B8AAP8</accession>
<gene>
    <name evidence="3" type="primary">LOC111100751</name>
</gene>
<dbReference type="KEGG" id="cvn:111100751"/>
<dbReference type="AlphaFoldDB" id="A0A8B8AAP8"/>
<evidence type="ECO:0000256" key="1">
    <source>
        <dbReference type="SAM" id="SignalP"/>
    </source>
</evidence>
<feature type="chain" id="PRO_5034027566" evidence="1">
    <location>
        <begin position="31"/>
        <end position="210"/>
    </location>
</feature>
<dbReference type="RefSeq" id="XP_022288551.1">
    <property type="nucleotide sequence ID" value="XM_022432843.1"/>
</dbReference>
<sequence>MKHVRIRISRASYRMVLLICIATLLDLAIGQTQCKRVSSGYSLSVASLCYKTSVSAGRVVLDGFLTYNSSTFSCSCSLTSTQNTAVTFTPLNSIQPNYLGCDSNIRVQNGETILTMNCFVSGTISVSPSDTVTLTFERPLYGYNSDYCVLLTPDNSNAVLTLSCDGDLNVPSTTKTPEQTTLSTTMEWTKHNARKYLLDFLYRTFNKSFM</sequence>
<protein>
    <submittedName>
        <fullName evidence="3">Uncharacterized protein LOC111100751</fullName>
    </submittedName>
</protein>
<dbReference type="Proteomes" id="UP000694844">
    <property type="component" value="Chromosome 6"/>
</dbReference>
<dbReference type="OrthoDB" id="6159132at2759"/>
<keyword evidence="2" id="KW-1185">Reference proteome</keyword>
<evidence type="ECO:0000313" key="2">
    <source>
        <dbReference type="Proteomes" id="UP000694844"/>
    </source>
</evidence>
<name>A0A8B8AAP8_CRAVI</name>
<evidence type="ECO:0000313" key="3">
    <source>
        <dbReference type="RefSeq" id="XP_022288551.1"/>
    </source>
</evidence>
<reference evidence="3" key="1">
    <citation type="submission" date="2025-08" db="UniProtKB">
        <authorList>
            <consortium name="RefSeq"/>
        </authorList>
    </citation>
    <scope>IDENTIFICATION</scope>
    <source>
        <tissue evidence="3">Whole sample</tissue>
    </source>
</reference>
<proteinExistence type="predicted"/>
<keyword evidence="1" id="KW-0732">Signal</keyword>